<dbReference type="Pfam" id="PF08282">
    <property type="entry name" value="Hydrolase_3"/>
    <property type="match status" value="1"/>
</dbReference>
<name>A0AAV2VZJ8_9VIBR</name>
<dbReference type="NCBIfam" id="TIGR01484">
    <property type="entry name" value="HAD-SF-IIB"/>
    <property type="match status" value="1"/>
</dbReference>
<dbReference type="EMBL" id="CAOF01000187">
    <property type="protein sequence ID" value="CCO49830.1"/>
    <property type="molecule type" value="Genomic_DNA"/>
</dbReference>
<dbReference type="GeneID" id="97543777"/>
<evidence type="ECO:0000256" key="5">
    <source>
        <dbReference type="ARBA" id="ARBA00034778"/>
    </source>
</evidence>
<organism evidence="6 7">
    <name type="scientific">Vibrio nigripulchritudo SOn1</name>
    <dbReference type="NCBI Taxonomy" id="1238450"/>
    <lineage>
        <taxon>Bacteria</taxon>
        <taxon>Pseudomonadati</taxon>
        <taxon>Pseudomonadota</taxon>
        <taxon>Gammaproteobacteria</taxon>
        <taxon>Vibrionales</taxon>
        <taxon>Vibrionaceae</taxon>
        <taxon>Vibrio</taxon>
    </lineage>
</organism>
<dbReference type="PANTHER" id="PTHR47267">
    <property type="match status" value="1"/>
</dbReference>
<comment type="caution">
    <text evidence="6">The sequence shown here is derived from an EMBL/GenBank/DDBJ whole genome shotgun (WGS) entry which is preliminary data.</text>
</comment>
<dbReference type="GO" id="GO:0016791">
    <property type="term" value="F:phosphatase activity"/>
    <property type="evidence" value="ECO:0007669"/>
    <property type="project" value="UniProtKB-ARBA"/>
</dbReference>
<dbReference type="RefSeq" id="WP_022589283.1">
    <property type="nucleotide sequence ID" value="NZ_LK391965.1"/>
</dbReference>
<dbReference type="InterPro" id="IPR000150">
    <property type="entry name" value="Cof"/>
</dbReference>
<evidence type="ECO:0000256" key="1">
    <source>
        <dbReference type="ARBA" id="ARBA00001946"/>
    </source>
</evidence>
<sequence length="278" mass="30959">MIVNGNTIKAIVTDLDGTLLDPEGNITEYTSCILTRLYVSGIEIVLATGRHPRDVVNLVKPLDFAPTIIGCNGALETQANELIYAQNITFPPYTYRQLMRFLAGPSTHVSVFDVNGWHVSEVNDMVSSYSSKSRFPYFLHQYNHLLTLRANKLLVWSANDIHKIESHLKTLFENECEVAMASDNTIEISPKYVTKATAAERHLSLKGIDLNKETIAFGDGMNDEHILKTAAMGVVMQNAMPELPRRLPNPLFTHSNANDGVAKFLIKFFNLSLNGSYA</sequence>
<dbReference type="Gene3D" id="3.30.1240.10">
    <property type="match status" value="1"/>
</dbReference>
<keyword evidence="2" id="KW-0479">Metal-binding</keyword>
<protein>
    <submittedName>
        <fullName evidence="6">HAD superfamily hydrolase-like, type 3</fullName>
    </submittedName>
</protein>
<dbReference type="InterPro" id="IPR006379">
    <property type="entry name" value="HAD-SF_hydro_IIB"/>
</dbReference>
<dbReference type="InterPro" id="IPR023214">
    <property type="entry name" value="HAD_sf"/>
</dbReference>
<dbReference type="PROSITE" id="PS01229">
    <property type="entry name" value="COF_2"/>
    <property type="match status" value="1"/>
</dbReference>
<dbReference type="InterPro" id="IPR036412">
    <property type="entry name" value="HAD-like_sf"/>
</dbReference>
<keyword evidence="3 6" id="KW-0378">Hydrolase</keyword>
<dbReference type="GO" id="GO:0000287">
    <property type="term" value="F:magnesium ion binding"/>
    <property type="evidence" value="ECO:0007669"/>
    <property type="project" value="UniProtKB-ARBA"/>
</dbReference>
<dbReference type="PANTHER" id="PTHR47267:SF4">
    <property type="entry name" value="PYRIDOXAL PHOSPHATE PHOSPHATASE YIGL"/>
    <property type="match status" value="1"/>
</dbReference>
<proteinExistence type="inferred from homology"/>
<accession>A0AAV2VZJ8</accession>
<evidence type="ECO:0000256" key="2">
    <source>
        <dbReference type="ARBA" id="ARBA00022723"/>
    </source>
</evidence>
<evidence type="ECO:0000256" key="3">
    <source>
        <dbReference type="ARBA" id="ARBA00022801"/>
    </source>
</evidence>
<evidence type="ECO:0000313" key="7">
    <source>
        <dbReference type="Proteomes" id="UP000018211"/>
    </source>
</evidence>
<comment type="cofactor">
    <cofactor evidence="1">
        <name>Mg(2+)</name>
        <dbReference type="ChEBI" id="CHEBI:18420"/>
    </cofactor>
</comment>
<evidence type="ECO:0000256" key="4">
    <source>
        <dbReference type="ARBA" id="ARBA00022842"/>
    </source>
</evidence>
<evidence type="ECO:0000313" key="6">
    <source>
        <dbReference type="EMBL" id="CCO49830.1"/>
    </source>
</evidence>
<reference evidence="6 7" key="1">
    <citation type="journal article" date="2013" name="ISME J.">
        <title>Comparative genomics of pathogenic lineages of Vibrio nigripulchritudo identifies virulence-associated traits.</title>
        <authorList>
            <person name="Goudenege D."/>
            <person name="Labreuche Y."/>
            <person name="Krin E."/>
            <person name="Ansquer D."/>
            <person name="Mangenot S."/>
            <person name="Calteau A."/>
            <person name="Medigue C."/>
            <person name="Mazel D."/>
            <person name="Polz M.F."/>
            <person name="Le Roux F."/>
        </authorList>
    </citation>
    <scope>NUCLEOTIDE SEQUENCE [LARGE SCALE GENOMIC DNA]</scope>
    <source>
        <strain evidence="6 7">SOn1</strain>
    </source>
</reference>
<dbReference type="Gene3D" id="3.40.50.1000">
    <property type="entry name" value="HAD superfamily/HAD-like"/>
    <property type="match status" value="1"/>
</dbReference>
<gene>
    <name evidence="6" type="ORF">VIBNISOn1_900054</name>
</gene>
<dbReference type="Proteomes" id="UP000018211">
    <property type="component" value="Unassembled WGS sequence"/>
</dbReference>
<dbReference type="NCBIfam" id="TIGR00099">
    <property type="entry name" value="Cof-subfamily"/>
    <property type="match status" value="1"/>
</dbReference>
<dbReference type="SUPFAM" id="SSF56784">
    <property type="entry name" value="HAD-like"/>
    <property type="match status" value="1"/>
</dbReference>
<keyword evidence="4" id="KW-0460">Magnesium</keyword>
<comment type="similarity">
    <text evidence="5">Belongs to the HAD-like hydrolase superfamily. Cof family.</text>
</comment>
<dbReference type="AlphaFoldDB" id="A0AAV2VZJ8"/>